<dbReference type="RefSeq" id="WP_345443826.1">
    <property type="nucleotide sequence ID" value="NZ_BAABKP010000001.1"/>
</dbReference>
<reference evidence="3" key="1">
    <citation type="journal article" date="2019" name="Int. J. Syst. Evol. Microbiol.">
        <title>The Global Catalogue of Microorganisms (GCM) 10K type strain sequencing project: providing services to taxonomists for standard genome sequencing and annotation.</title>
        <authorList>
            <consortium name="The Broad Institute Genomics Platform"/>
            <consortium name="The Broad Institute Genome Sequencing Center for Infectious Disease"/>
            <person name="Wu L."/>
            <person name="Ma J."/>
        </authorList>
    </citation>
    <scope>NUCLEOTIDE SEQUENCE [LARGE SCALE GENOMIC DNA]</scope>
    <source>
        <strain evidence="3">JCM 18541</strain>
    </source>
</reference>
<feature type="region of interest" description="Disordered" evidence="1">
    <location>
        <begin position="1"/>
        <end position="26"/>
    </location>
</feature>
<sequence length="97" mass="10916">MAAAQNTSAGHDEPLEESAARQKVAADSLTPLERAVIELEKRRFRYQGSKEQAIEKQLGLSPVAYYQQLNSMLDNPRVVAAEPLLMNRLRRHRDALS</sequence>
<evidence type="ECO:0000313" key="2">
    <source>
        <dbReference type="EMBL" id="GAA4788496.1"/>
    </source>
</evidence>
<dbReference type="Proteomes" id="UP001500187">
    <property type="component" value="Unassembled WGS sequence"/>
</dbReference>
<accession>A0ABP9B1Y2</accession>
<protein>
    <recommendedName>
        <fullName evidence="4">DUF3263 domain-containing protein</fullName>
    </recommendedName>
</protein>
<gene>
    <name evidence="2" type="ORF">GCM10023352_02840</name>
</gene>
<organism evidence="2 3">
    <name type="scientific">Rothia endophytica</name>
    <dbReference type="NCBI Taxonomy" id="1324766"/>
    <lineage>
        <taxon>Bacteria</taxon>
        <taxon>Bacillati</taxon>
        <taxon>Actinomycetota</taxon>
        <taxon>Actinomycetes</taxon>
        <taxon>Micrococcales</taxon>
        <taxon>Micrococcaceae</taxon>
        <taxon>Rothia</taxon>
    </lineage>
</organism>
<evidence type="ECO:0000256" key="1">
    <source>
        <dbReference type="SAM" id="MobiDB-lite"/>
    </source>
</evidence>
<name>A0ABP9B1Y2_9MICC</name>
<evidence type="ECO:0008006" key="4">
    <source>
        <dbReference type="Google" id="ProtNLM"/>
    </source>
</evidence>
<dbReference type="EMBL" id="BAABKP010000001">
    <property type="protein sequence ID" value="GAA4788496.1"/>
    <property type="molecule type" value="Genomic_DNA"/>
</dbReference>
<dbReference type="InterPro" id="IPR021678">
    <property type="entry name" value="DUF3263"/>
</dbReference>
<keyword evidence="3" id="KW-1185">Reference proteome</keyword>
<comment type="caution">
    <text evidence="2">The sequence shown here is derived from an EMBL/GenBank/DDBJ whole genome shotgun (WGS) entry which is preliminary data.</text>
</comment>
<proteinExistence type="predicted"/>
<evidence type="ECO:0000313" key="3">
    <source>
        <dbReference type="Proteomes" id="UP001500187"/>
    </source>
</evidence>
<dbReference type="Pfam" id="PF11662">
    <property type="entry name" value="DUF3263"/>
    <property type="match status" value="1"/>
</dbReference>